<keyword evidence="6 7" id="KW-0472">Membrane</keyword>
<name>A0ABQ0VY61_9SPHI</name>
<evidence type="ECO:0000256" key="2">
    <source>
        <dbReference type="ARBA" id="ARBA00022475"/>
    </source>
</evidence>
<protein>
    <submittedName>
        <fullName evidence="8">UDP-GlcNAc--UDP-phosphate GlcNAc-1-phosphate transferase</fullName>
    </submittedName>
</protein>
<feature type="transmembrane region" description="Helical" evidence="7">
    <location>
        <begin position="150"/>
        <end position="167"/>
    </location>
</feature>
<comment type="subcellular location">
    <subcellularLocation>
        <location evidence="1">Cell membrane</location>
        <topology evidence="1">Multi-pass membrane protein</topology>
    </subcellularLocation>
</comment>
<evidence type="ECO:0000256" key="5">
    <source>
        <dbReference type="ARBA" id="ARBA00022989"/>
    </source>
</evidence>
<keyword evidence="4 7" id="KW-0812">Transmembrane</keyword>
<evidence type="ECO:0000256" key="7">
    <source>
        <dbReference type="SAM" id="Phobius"/>
    </source>
</evidence>
<gene>
    <name evidence="8" type="ORF">SMI01S_01100</name>
</gene>
<keyword evidence="3 8" id="KW-0808">Transferase</keyword>
<evidence type="ECO:0000313" key="9">
    <source>
        <dbReference type="Proteomes" id="UP000321676"/>
    </source>
</evidence>
<feature type="transmembrane region" description="Helical" evidence="7">
    <location>
        <begin position="273"/>
        <end position="295"/>
    </location>
</feature>
<evidence type="ECO:0000256" key="4">
    <source>
        <dbReference type="ARBA" id="ARBA00022692"/>
    </source>
</evidence>
<comment type="caution">
    <text evidence="8">The sequence shown here is derived from an EMBL/GenBank/DDBJ whole genome shotgun (WGS) entry which is preliminary data.</text>
</comment>
<dbReference type="PANTHER" id="PTHR22926:SF3">
    <property type="entry name" value="UNDECAPRENYL-PHOSPHATE ALPHA-N-ACETYLGLUCOSAMINYL 1-PHOSPHATE TRANSFERASE"/>
    <property type="match status" value="1"/>
</dbReference>
<feature type="transmembrane region" description="Helical" evidence="7">
    <location>
        <begin position="100"/>
        <end position="117"/>
    </location>
</feature>
<feature type="transmembrane region" description="Helical" evidence="7">
    <location>
        <begin position="301"/>
        <end position="319"/>
    </location>
</feature>
<feature type="transmembrane region" description="Helical" evidence="7">
    <location>
        <begin position="123"/>
        <end position="143"/>
    </location>
</feature>
<dbReference type="Proteomes" id="UP000321676">
    <property type="component" value="Unassembled WGS sequence"/>
</dbReference>
<sequence>MIHLNLNQFNFMQYLILLSILFVIELLYFKTADRYNIIDKPNLRSSHSAITLRGGGIIFYFAALAYFIVSGFQYPWFFLGLTFMTLISFLDDILTLSNKIRLIVHFGSVLLLAYQLNLFSLPWYYLIITFIIVVGVINAYNFMDGINGMTACYSLSVGILLLIANSTKSFIDQNLIIYSMIGVLVFSFFNFRNKAKTFAGDVGAVAIAFILLFCLGALIIKTGNLLYILFLTVYGIDTVWTILRRLKLGENIFEAHRSHLYQFLGNEAGYNKLLISFLYSLIQFMVGLLVIYFSVYDFKTQVIFSILILLIISLIYLILKNSIVKKYLPKDK</sequence>
<evidence type="ECO:0000256" key="3">
    <source>
        <dbReference type="ARBA" id="ARBA00022679"/>
    </source>
</evidence>
<keyword evidence="9" id="KW-1185">Reference proteome</keyword>
<evidence type="ECO:0000256" key="6">
    <source>
        <dbReference type="ARBA" id="ARBA00023136"/>
    </source>
</evidence>
<feature type="transmembrane region" description="Helical" evidence="7">
    <location>
        <begin position="173"/>
        <end position="191"/>
    </location>
</feature>
<evidence type="ECO:0000256" key="1">
    <source>
        <dbReference type="ARBA" id="ARBA00004651"/>
    </source>
</evidence>
<accession>A0ABQ0VY61</accession>
<feature type="transmembrane region" description="Helical" evidence="7">
    <location>
        <begin position="198"/>
        <end position="219"/>
    </location>
</feature>
<feature type="transmembrane region" description="Helical" evidence="7">
    <location>
        <begin position="50"/>
        <end position="68"/>
    </location>
</feature>
<organism evidence="8 9">
    <name type="scientific">Sphingobacterium mizutaii NBRC 14946 = DSM 11724</name>
    <dbReference type="NCBI Taxonomy" id="1220576"/>
    <lineage>
        <taxon>Bacteria</taxon>
        <taxon>Pseudomonadati</taxon>
        <taxon>Bacteroidota</taxon>
        <taxon>Sphingobacteriia</taxon>
        <taxon>Sphingobacteriales</taxon>
        <taxon>Sphingobacteriaceae</taxon>
        <taxon>Sphingobacterium</taxon>
    </lineage>
</organism>
<feature type="transmembrane region" description="Helical" evidence="7">
    <location>
        <begin position="12"/>
        <end position="29"/>
    </location>
</feature>
<dbReference type="EMBL" id="BJXH01000001">
    <property type="protein sequence ID" value="GEM66504.1"/>
    <property type="molecule type" value="Genomic_DNA"/>
</dbReference>
<dbReference type="Pfam" id="PF00953">
    <property type="entry name" value="Glycos_transf_4"/>
    <property type="match status" value="1"/>
</dbReference>
<dbReference type="CDD" id="cd06854">
    <property type="entry name" value="GT_WbpL_WbcO_like"/>
    <property type="match status" value="1"/>
</dbReference>
<dbReference type="GO" id="GO:0016740">
    <property type="term" value="F:transferase activity"/>
    <property type="evidence" value="ECO:0007669"/>
    <property type="project" value="UniProtKB-KW"/>
</dbReference>
<keyword evidence="5 7" id="KW-1133">Transmembrane helix</keyword>
<keyword evidence="2" id="KW-1003">Cell membrane</keyword>
<proteinExistence type="predicted"/>
<dbReference type="PANTHER" id="PTHR22926">
    <property type="entry name" value="PHOSPHO-N-ACETYLMURAMOYL-PENTAPEPTIDE-TRANSFERASE"/>
    <property type="match status" value="1"/>
</dbReference>
<dbReference type="InterPro" id="IPR000715">
    <property type="entry name" value="Glycosyl_transferase_4"/>
</dbReference>
<reference evidence="8 9" key="1">
    <citation type="submission" date="2019-07" db="EMBL/GenBank/DDBJ databases">
        <title>Whole genome shotgun sequence of Sphingobacterium mizutaii NBRC 14946.</title>
        <authorList>
            <person name="Hosoyama A."/>
            <person name="Uohara A."/>
            <person name="Ohji S."/>
            <person name="Ichikawa N."/>
        </authorList>
    </citation>
    <scope>NUCLEOTIDE SEQUENCE [LARGE SCALE GENOMIC DNA]</scope>
    <source>
        <strain evidence="8 9">NBRC 14946</strain>
    </source>
</reference>
<feature type="transmembrane region" description="Helical" evidence="7">
    <location>
        <begin position="225"/>
        <end position="243"/>
    </location>
</feature>
<evidence type="ECO:0000313" key="8">
    <source>
        <dbReference type="EMBL" id="GEM66504.1"/>
    </source>
</evidence>
<feature type="transmembrane region" description="Helical" evidence="7">
    <location>
        <begin position="74"/>
        <end position="93"/>
    </location>
</feature>